<dbReference type="WBParaSite" id="Hba_08302">
    <property type="protein sequence ID" value="Hba_08302"/>
    <property type="gene ID" value="Hba_08302"/>
</dbReference>
<evidence type="ECO:0000313" key="2">
    <source>
        <dbReference type="WBParaSite" id="Hba_08302"/>
    </source>
</evidence>
<protein>
    <submittedName>
        <fullName evidence="2">Uncharacterized protein</fullName>
    </submittedName>
</protein>
<keyword evidence="1" id="KW-1185">Reference proteome</keyword>
<evidence type="ECO:0000313" key="1">
    <source>
        <dbReference type="Proteomes" id="UP000095283"/>
    </source>
</evidence>
<sequence length="45" mass="5650">MHLMMIIDILMWYGSNNGQLFLYFRIGISLYPFDKDYLQYRNKYY</sequence>
<accession>A0A1I7WT22</accession>
<dbReference type="Proteomes" id="UP000095283">
    <property type="component" value="Unplaced"/>
</dbReference>
<proteinExistence type="predicted"/>
<dbReference type="AlphaFoldDB" id="A0A1I7WT22"/>
<organism evidence="1 2">
    <name type="scientific">Heterorhabditis bacteriophora</name>
    <name type="common">Entomopathogenic nematode worm</name>
    <dbReference type="NCBI Taxonomy" id="37862"/>
    <lineage>
        <taxon>Eukaryota</taxon>
        <taxon>Metazoa</taxon>
        <taxon>Ecdysozoa</taxon>
        <taxon>Nematoda</taxon>
        <taxon>Chromadorea</taxon>
        <taxon>Rhabditida</taxon>
        <taxon>Rhabditina</taxon>
        <taxon>Rhabditomorpha</taxon>
        <taxon>Strongyloidea</taxon>
        <taxon>Heterorhabditidae</taxon>
        <taxon>Heterorhabditis</taxon>
    </lineage>
</organism>
<reference evidence="2" key="1">
    <citation type="submission" date="2016-11" db="UniProtKB">
        <authorList>
            <consortium name="WormBaseParasite"/>
        </authorList>
    </citation>
    <scope>IDENTIFICATION</scope>
</reference>
<name>A0A1I7WT22_HETBA</name>